<keyword evidence="9" id="KW-0975">Bacterial flagellum</keyword>
<evidence type="ECO:0000256" key="4">
    <source>
        <dbReference type="ARBA" id="ARBA00021898"/>
    </source>
</evidence>
<evidence type="ECO:0000256" key="1">
    <source>
        <dbReference type="ARBA" id="ARBA00004117"/>
    </source>
</evidence>
<dbReference type="InterPro" id="IPR036429">
    <property type="entry name" value="SpoA-like_sf"/>
</dbReference>
<evidence type="ECO:0000313" key="13">
    <source>
        <dbReference type="Proteomes" id="UP001304683"/>
    </source>
</evidence>
<dbReference type="InterPro" id="IPR001689">
    <property type="entry name" value="Flag_FliM"/>
</dbReference>
<dbReference type="PANTHER" id="PTHR30034">
    <property type="entry name" value="FLAGELLAR MOTOR SWITCH PROTEIN FLIM"/>
    <property type="match status" value="1"/>
</dbReference>
<sequence length="323" mass="35179">MTQGTGRRAGRRSPVIRIYDFRRPDKFSKEQLRTLAMVHENVARLATGFLSGQLRTVVEVRVLEVEETTYGEFIADLPNPTVLAVFSLPPLESSAVMDIEPSIAFPMVDRLFGGPGTGTATGRGLTEIETVVMRMILQGLLEAVAEGWAQLAQVQGELVTVAANPLFVQIQAPNEIAVRVVMAVRFGQQEGAWRLCLPYPLLEPVLPRLAVHQYYARGTRSHAASRDRWAEGLRQVPLPVSVVLGRTRLTVRELLALEPGHVLRLDTPADGLVDVVVAGRPKFRGLPGRAGPRLAVRVVERVAEEAQQGDGHGRVGDVVAGGD</sequence>
<protein>
    <recommendedName>
        <fullName evidence="4 10">Flagellar motor switch protein FliM</fullName>
    </recommendedName>
</protein>
<reference evidence="12 13" key="1">
    <citation type="submission" date="2023-08" db="EMBL/GenBank/DDBJ databases">
        <title>Genome sequence of Thermaerobacter compostii strain Ins1, a spore-forming filamentous bacterium isolated from a deep geothermal reservoir.</title>
        <authorList>
            <person name="Bregnard D."/>
            <person name="Gonzalez D."/>
            <person name="Junier P."/>
        </authorList>
    </citation>
    <scope>NUCLEOTIDE SEQUENCE [LARGE SCALE GENOMIC DNA]</scope>
    <source>
        <strain evidence="12 13">Ins1</strain>
    </source>
</reference>
<evidence type="ECO:0000256" key="5">
    <source>
        <dbReference type="ARBA" id="ARBA00022475"/>
    </source>
</evidence>
<evidence type="ECO:0000256" key="3">
    <source>
        <dbReference type="ARBA" id="ARBA00011049"/>
    </source>
</evidence>
<dbReference type="NCBIfam" id="TIGR01397">
    <property type="entry name" value="fliM_switch"/>
    <property type="match status" value="1"/>
</dbReference>
<dbReference type="SUPFAM" id="SSF103039">
    <property type="entry name" value="CheC-like"/>
    <property type="match status" value="1"/>
</dbReference>
<comment type="subcellular location">
    <subcellularLocation>
        <location evidence="1">Bacterial flagellum basal body</location>
    </subcellularLocation>
    <subcellularLocation>
        <location evidence="2">Cell membrane</location>
        <topology evidence="2">Peripheral membrane protein</topology>
    </subcellularLocation>
</comment>
<dbReference type="Proteomes" id="UP001304683">
    <property type="component" value="Chromosome"/>
</dbReference>
<feature type="domain" description="Flagellar motor switch protein FliN-like C-terminal" evidence="11">
    <location>
        <begin position="233"/>
        <end position="302"/>
    </location>
</feature>
<dbReference type="InterPro" id="IPR028976">
    <property type="entry name" value="CheC-like_sf"/>
</dbReference>
<dbReference type="PIRSF" id="PIRSF002888">
    <property type="entry name" value="FliM"/>
    <property type="match status" value="1"/>
</dbReference>
<evidence type="ECO:0000256" key="2">
    <source>
        <dbReference type="ARBA" id="ARBA00004202"/>
    </source>
</evidence>
<dbReference type="Gene3D" id="3.40.1550.10">
    <property type="entry name" value="CheC-like"/>
    <property type="match status" value="1"/>
</dbReference>
<keyword evidence="12" id="KW-0282">Flagellum</keyword>
<organism evidence="12 13">
    <name type="scientific">Thermaerobacter composti</name>
    <dbReference type="NCBI Taxonomy" id="554949"/>
    <lineage>
        <taxon>Bacteria</taxon>
        <taxon>Bacillati</taxon>
        <taxon>Bacillota</taxon>
        <taxon>Clostridia</taxon>
        <taxon>Eubacteriales</taxon>
        <taxon>Clostridiales Family XVII. Incertae Sedis</taxon>
        <taxon>Thermaerobacter</taxon>
    </lineage>
</organism>
<dbReference type="RefSeq" id="WP_135225318.1">
    <property type="nucleotide sequence ID" value="NZ_CP132508.1"/>
</dbReference>
<dbReference type="PANTHER" id="PTHR30034:SF6">
    <property type="entry name" value="YOP PROTEINS TRANSLOCATION PROTEIN Q"/>
    <property type="match status" value="1"/>
</dbReference>
<keyword evidence="13" id="KW-1185">Reference proteome</keyword>
<accession>A0ABZ0QR52</accession>
<keyword evidence="12" id="KW-0969">Cilium</keyword>
<evidence type="ECO:0000256" key="7">
    <source>
        <dbReference type="ARBA" id="ARBA00022779"/>
    </source>
</evidence>
<keyword evidence="12" id="KW-0966">Cell projection</keyword>
<comment type="similarity">
    <text evidence="3">Belongs to the FliM family.</text>
</comment>
<dbReference type="Pfam" id="PF02154">
    <property type="entry name" value="FliM"/>
    <property type="match status" value="1"/>
</dbReference>
<dbReference type="SUPFAM" id="SSF101801">
    <property type="entry name" value="Surface presentation of antigens (SPOA)"/>
    <property type="match status" value="1"/>
</dbReference>
<evidence type="ECO:0000259" key="11">
    <source>
        <dbReference type="Pfam" id="PF01052"/>
    </source>
</evidence>
<proteinExistence type="inferred from homology"/>
<dbReference type="PRINTS" id="PR00955">
    <property type="entry name" value="FLGMOTORFLIM"/>
</dbReference>
<name>A0ABZ0QR52_9FIRM</name>
<keyword evidence="8" id="KW-0472">Membrane</keyword>
<dbReference type="EMBL" id="CP132508">
    <property type="protein sequence ID" value="WPD19976.1"/>
    <property type="molecule type" value="Genomic_DNA"/>
</dbReference>
<keyword evidence="7" id="KW-0283">Flagellar rotation</keyword>
<keyword evidence="6" id="KW-0145">Chemotaxis</keyword>
<dbReference type="CDD" id="cd17908">
    <property type="entry name" value="FliM"/>
    <property type="match status" value="1"/>
</dbReference>
<evidence type="ECO:0000256" key="9">
    <source>
        <dbReference type="ARBA" id="ARBA00023143"/>
    </source>
</evidence>
<dbReference type="Pfam" id="PF01052">
    <property type="entry name" value="FliMN_C"/>
    <property type="match status" value="1"/>
</dbReference>
<keyword evidence="5" id="KW-1003">Cell membrane</keyword>
<gene>
    <name evidence="12" type="primary">fliM</name>
    <name evidence="12" type="ORF">Q5761_04850</name>
</gene>
<evidence type="ECO:0000256" key="10">
    <source>
        <dbReference type="NCBIfam" id="TIGR01397"/>
    </source>
</evidence>
<evidence type="ECO:0000256" key="8">
    <source>
        <dbReference type="ARBA" id="ARBA00023136"/>
    </source>
</evidence>
<evidence type="ECO:0000256" key="6">
    <source>
        <dbReference type="ARBA" id="ARBA00022500"/>
    </source>
</evidence>
<dbReference type="InterPro" id="IPR001543">
    <property type="entry name" value="FliN-like_C"/>
</dbReference>
<dbReference type="Gene3D" id="2.30.330.10">
    <property type="entry name" value="SpoA-like"/>
    <property type="match status" value="1"/>
</dbReference>
<evidence type="ECO:0000313" key="12">
    <source>
        <dbReference type="EMBL" id="WPD19976.1"/>
    </source>
</evidence>